<reference evidence="1 2" key="1">
    <citation type="submission" date="2023-02" db="EMBL/GenBank/DDBJ databases">
        <title>Pseudomonas chrutzelriedensis sp. nov., a potently antifungal strain isolated from moss.</title>
        <authorList>
            <person name="Schnyder A."/>
            <person name="Kalawong R."/>
            <person name="Eberl L."/>
            <person name="Agnoli K."/>
        </authorList>
    </citation>
    <scope>NUCLEOTIDE SEQUENCE [LARGE SCALE GENOMIC DNA]</scope>
    <source>
        <strain evidence="1 2">681</strain>
    </source>
</reference>
<dbReference type="RefSeq" id="WP_282316741.1">
    <property type="nucleotide sequence ID" value="NZ_JARBWL010000002.1"/>
</dbReference>
<organism evidence="1 2">
    <name type="scientific">Pseudomonas fungipugnans</name>
    <dbReference type="NCBI Taxonomy" id="3024217"/>
    <lineage>
        <taxon>Bacteria</taxon>
        <taxon>Pseudomonadati</taxon>
        <taxon>Pseudomonadota</taxon>
        <taxon>Gammaproteobacteria</taxon>
        <taxon>Pseudomonadales</taxon>
        <taxon>Pseudomonadaceae</taxon>
        <taxon>Pseudomonas</taxon>
    </lineage>
</organism>
<dbReference type="EMBL" id="JARBWL010000002">
    <property type="protein sequence ID" value="MDI2594099.1"/>
    <property type="molecule type" value="Genomic_DNA"/>
</dbReference>
<name>A0ABT6QT83_9PSED</name>
<evidence type="ECO:0000313" key="1">
    <source>
        <dbReference type="EMBL" id="MDI2594099.1"/>
    </source>
</evidence>
<comment type="caution">
    <text evidence="1">The sequence shown here is derived from an EMBL/GenBank/DDBJ whole genome shotgun (WGS) entry which is preliminary data.</text>
</comment>
<keyword evidence="2" id="KW-1185">Reference proteome</keyword>
<gene>
    <name evidence="1" type="ORF">POF45_22090</name>
</gene>
<proteinExistence type="predicted"/>
<dbReference type="Proteomes" id="UP001159100">
    <property type="component" value="Unassembled WGS sequence"/>
</dbReference>
<evidence type="ECO:0000313" key="2">
    <source>
        <dbReference type="Proteomes" id="UP001159100"/>
    </source>
</evidence>
<protein>
    <submittedName>
        <fullName evidence="1">Uncharacterized protein</fullName>
    </submittedName>
</protein>
<sequence length="59" mass="6470">MSAQVNCLLVEILAEQKKQTATLERIAQQQGLLIQALAEDQGQDPEAVPLTYMDGTPCR</sequence>
<accession>A0ABT6QT83</accession>